<dbReference type="AlphaFoldDB" id="A0A7X5F716"/>
<dbReference type="Proteomes" id="UP000586722">
    <property type="component" value="Unassembled WGS sequence"/>
</dbReference>
<dbReference type="PANTHER" id="PTHR46663:SF2">
    <property type="entry name" value="GGDEF DOMAIN-CONTAINING PROTEIN"/>
    <property type="match status" value="1"/>
</dbReference>
<keyword evidence="4 5" id="KW-0472">Membrane</keyword>
<keyword evidence="9" id="KW-1185">Reference proteome</keyword>
<dbReference type="GO" id="GO:0016020">
    <property type="term" value="C:membrane"/>
    <property type="evidence" value="ECO:0007669"/>
    <property type="project" value="UniProtKB-SubCell"/>
</dbReference>
<evidence type="ECO:0000256" key="3">
    <source>
        <dbReference type="ARBA" id="ARBA00022989"/>
    </source>
</evidence>
<dbReference type="Pfam" id="PF00990">
    <property type="entry name" value="GGDEF"/>
    <property type="match status" value="1"/>
</dbReference>
<dbReference type="PROSITE" id="PS50887">
    <property type="entry name" value="GGDEF"/>
    <property type="match status" value="1"/>
</dbReference>
<dbReference type="InterPro" id="IPR006189">
    <property type="entry name" value="CHASE_dom"/>
</dbReference>
<comment type="caution">
    <text evidence="8">The sequence shown here is derived from an EMBL/GenBank/DDBJ whole genome shotgun (WGS) entry which is preliminary data.</text>
</comment>
<keyword evidence="2 5" id="KW-0812">Transmembrane</keyword>
<dbReference type="InterPro" id="IPR052163">
    <property type="entry name" value="DGC-Regulatory_Protein"/>
</dbReference>
<organism evidence="8 9">
    <name type="scientific">Pannonibacter tanglangensis</name>
    <dbReference type="NCBI Taxonomy" id="2750084"/>
    <lineage>
        <taxon>Bacteria</taxon>
        <taxon>Pseudomonadati</taxon>
        <taxon>Pseudomonadota</taxon>
        <taxon>Alphaproteobacteria</taxon>
        <taxon>Hyphomicrobiales</taxon>
        <taxon>Stappiaceae</taxon>
        <taxon>Pannonibacter</taxon>
    </lineage>
</organism>
<feature type="domain" description="CHASE" evidence="6">
    <location>
        <begin position="115"/>
        <end position="210"/>
    </location>
</feature>
<keyword evidence="3 5" id="KW-1133">Transmembrane helix</keyword>
<evidence type="ECO:0000259" key="6">
    <source>
        <dbReference type="PROSITE" id="PS50839"/>
    </source>
</evidence>
<dbReference type="SMART" id="SM01079">
    <property type="entry name" value="CHASE"/>
    <property type="match status" value="1"/>
</dbReference>
<dbReference type="PROSITE" id="PS50839">
    <property type="entry name" value="CHASE"/>
    <property type="match status" value="1"/>
</dbReference>
<evidence type="ECO:0000259" key="7">
    <source>
        <dbReference type="PROSITE" id="PS50887"/>
    </source>
</evidence>
<dbReference type="SMART" id="SM00267">
    <property type="entry name" value="GGDEF"/>
    <property type="match status" value="1"/>
</dbReference>
<dbReference type="NCBIfam" id="TIGR00254">
    <property type="entry name" value="GGDEF"/>
    <property type="match status" value="1"/>
</dbReference>
<dbReference type="GO" id="GO:0003824">
    <property type="term" value="F:catalytic activity"/>
    <property type="evidence" value="ECO:0007669"/>
    <property type="project" value="UniProtKB-ARBA"/>
</dbReference>
<feature type="domain" description="GGDEF" evidence="7">
    <location>
        <begin position="334"/>
        <end position="466"/>
    </location>
</feature>
<gene>
    <name evidence="8" type="ORF">GWI72_17140</name>
</gene>
<evidence type="ECO:0000256" key="4">
    <source>
        <dbReference type="ARBA" id="ARBA00023136"/>
    </source>
</evidence>
<dbReference type="Gene3D" id="3.30.70.270">
    <property type="match status" value="1"/>
</dbReference>
<comment type="subcellular location">
    <subcellularLocation>
        <location evidence="1">Membrane</location>
    </subcellularLocation>
</comment>
<evidence type="ECO:0000256" key="5">
    <source>
        <dbReference type="SAM" id="Phobius"/>
    </source>
</evidence>
<dbReference type="InterPro" id="IPR029787">
    <property type="entry name" value="Nucleotide_cyclase"/>
</dbReference>
<sequence length="472" mass="51716">MIRLVSLLNRRKGFWHALAVALVVLLVGASLTTYVGNLIRDANVDRHKAAAVSVLSEARARLLGTIGRTLSLGTGLMNYVVVNPRIGELQFRRYSAEMIAQDRSIRSIALAPGNVVRFVHPLEGNERVIGLDYASNREQWRGIHQAMESRSVVLAGPVNLVQGGRGILARLPIYVPAFGSPGEPARTYWGIASVMFDEQAMLASAGLSTLVGEYEIALQVPGDGERPTSTILGQPDLFERDSARLDVLLPGAVSWQLAAIPRQGWVHTSTEFWLAVAAGYGATLLLAAMSFFVVFEMLRARQLAHHDPLTGLPNRRLLEDRMEQLASFSDRSGLGFQVFFVDLNDFKPINDQHGHAIGDLMLVEIGRRLRSETRRADTVARIGGDEFVVLTPGLMQEADAAQFSRRLAAAVCEPMTIGAATLSVKASVGRASYPQDARSIRELLDLADTRMYAQKQQRFETLFTEVRAANGS</sequence>
<name>A0A7X5F716_9HYPH</name>
<dbReference type="InterPro" id="IPR042240">
    <property type="entry name" value="CHASE_sf"/>
</dbReference>
<dbReference type="GO" id="GO:0007165">
    <property type="term" value="P:signal transduction"/>
    <property type="evidence" value="ECO:0007669"/>
    <property type="project" value="UniProtKB-ARBA"/>
</dbReference>
<dbReference type="InterPro" id="IPR043128">
    <property type="entry name" value="Rev_trsase/Diguanyl_cyclase"/>
</dbReference>
<dbReference type="SUPFAM" id="SSF55073">
    <property type="entry name" value="Nucleotide cyclase"/>
    <property type="match status" value="1"/>
</dbReference>
<dbReference type="Pfam" id="PF03924">
    <property type="entry name" value="CHASE"/>
    <property type="match status" value="1"/>
</dbReference>
<evidence type="ECO:0000256" key="2">
    <source>
        <dbReference type="ARBA" id="ARBA00022692"/>
    </source>
</evidence>
<proteinExistence type="predicted"/>
<dbReference type="CDD" id="cd01949">
    <property type="entry name" value="GGDEF"/>
    <property type="match status" value="1"/>
</dbReference>
<feature type="transmembrane region" description="Helical" evidence="5">
    <location>
        <begin position="272"/>
        <end position="295"/>
    </location>
</feature>
<dbReference type="Gene3D" id="3.30.450.350">
    <property type="entry name" value="CHASE domain"/>
    <property type="match status" value="1"/>
</dbReference>
<evidence type="ECO:0000256" key="1">
    <source>
        <dbReference type="ARBA" id="ARBA00004370"/>
    </source>
</evidence>
<accession>A0A7X5F716</accession>
<dbReference type="RefSeq" id="WP_161709460.1">
    <property type="nucleotide sequence ID" value="NZ_JAABLQ010000003.1"/>
</dbReference>
<dbReference type="InterPro" id="IPR000160">
    <property type="entry name" value="GGDEF_dom"/>
</dbReference>
<protein>
    <submittedName>
        <fullName evidence="8">Diguanylate cyclase</fullName>
    </submittedName>
</protein>
<evidence type="ECO:0000313" key="8">
    <source>
        <dbReference type="EMBL" id="NBN80005.1"/>
    </source>
</evidence>
<dbReference type="PANTHER" id="PTHR46663">
    <property type="entry name" value="DIGUANYLATE CYCLASE DGCT-RELATED"/>
    <property type="match status" value="1"/>
</dbReference>
<reference evidence="9" key="1">
    <citation type="submission" date="2020-01" db="EMBL/GenBank/DDBJ databases">
        <authorList>
            <person name="Fang Y."/>
            <person name="Sun R."/>
            <person name="Nie L."/>
            <person name="He J."/>
            <person name="Hao L."/>
            <person name="Wang L."/>
            <person name="Su S."/>
            <person name="Lv E."/>
            <person name="Zhang Z."/>
            <person name="Xie R."/>
            <person name="Liu H."/>
        </authorList>
    </citation>
    <scope>NUCLEOTIDE SEQUENCE [LARGE SCALE GENOMIC DNA]</scope>
    <source>
        <strain evidence="9">XCT-53</strain>
    </source>
</reference>
<dbReference type="EMBL" id="JAABLQ010000003">
    <property type="protein sequence ID" value="NBN80005.1"/>
    <property type="molecule type" value="Genomic_DNA"/>
</dbReference>
<evidence type="ECO:0000313" key="9">
    <source>
        <dbReference type="Proteomes" id="UP000586722"/>
    </source>
</evidence>